<keyword evidence="3" id="KW-1185">Reference proteome</keyword>
<gene>
    <name evidence="2" type="ORF">PanWU01x14_309790</name>
</gene>
<protein>
    <submittedName>
        <fullName evidence="2">Uncharacterized protein</fullName>
    </submittedName>
</protein>
<accession>A0A2P5AQF8</accession>
<dbReference type="EMBL" id="JXTB01000485">
    <property type="protein sequence ID" value="PON38786.1"/>
    <property type="molecule type" value="Genomic_DNA"/>
</dbReference>
<sequence>SDNDDETCPTVPVVRRKDLGGPPVVRKPSGGVRQQFTVELVGIDLLVADSERGLACLASGGMVRQWLDCRELRFSLSHL</sequence>
<organism evidence="2 3">
    <name type="scientific">Parasponia andersonii</name>
    <name type="common">Sponia andersonii</name>
    <dbReference type="NCBI Taxonomy" id="3476"/>
    <lineage>
        <taxon>Eukaryota</taxon>
        <taxon>Viridiplantae</taxon>
        <taxon>Streptophyta</taxon>
        <taxon>Embryophyta</taxon>
        <taxon>Tracheophyta</taxon>
        <taxon>Spermatophyta</taxon>
        <taxon>Magnoliopsida</taxon>
        <taxon>eudicotyledons</taxon>
        <taxon>Gunneridae</taxon>
        <taxon>Pentapetalae</taxon>
        <taxon>rosids</taxon>
        <taxon>fabids</taxon>
        <taxon>Rosales</taxon>
        <taxon>Cannabaceae</taxon>
        <taxon>Parasponia</taxon>
    </lineage>
</organism>
<feature type="region of interest" description="Disordered" evidence="1">
    <location>
        <begin position="1"/>
        <end position="28"/>
    </location>
</feature>
<evidence type="ECO:0000256" key="1">
    <source>
        <dbReference type="SAM" id="MobiDB-lite"/>
    </source>
</evidence>
<name>A0A2P5AQF8_PARAD</name>
<feature type="non-terminal residue" evidence="2">
    <location>
        <position position="1"/>
    </location>
</feature>
<evidence type="ECO:0000313" key="3">
    <source>
        <dbReference type="Proteomes" id="UP000237105"/>
    </source>
</evidence>
<proteinExistence type="predicted"/>
<comment type="caution">
    <text evidence="2">The sequence shown here is derived from an EMBL/GenBank/DDBJ whole genome shotgun (WGS) entry which is preliminary data.</text>
</comment>
<dbReference type="Proteomes" id="UP000237105">
    <property type="component" value="Unassembled WGS sequence"/>
</dbReference>
<evidence type="ECO:0000313" key="2">
    <source>
        <dbReference type="EMBL" id="PON38786.1"/>
    </source>
</evidence>
<reference evidence="3" key="1">
    <citation type="submission" date="2016-06" db="EMBL/GenBank/DDBJ databases">
        <title>Parallel loss of symbiosis genes in relatives of nitrogen-fixing non-legume Parasponia.</title>
        <authorList>
            <person name="Van Velzen R."/>
            <person name="Holmer R."/>
            <person name="Bu F."/>
            <person name="Rutten L."/>
            <person name="Van Zeijl A."/>
            <person name="Liu W."/>
            <person name="Santuari L."/>
            <person name="Cao Q."/>
            <person name="Sharma T."/>
            <person name="Shen D."/>
            <person name="Roswanjaya Y."/>
            <person name="Wardhani T."/>
            <person name="Kalhor M.S."/>
            <person name="Jansen J."/>
            <person name="Van den Hoogen J."/>
            <person name="Gungor B."/>
            <person name="Hartog M."/>
            <person name="Hontelez J."/>
            <person name="Verver J."/>
            <person name="Yang W.-C."/>
            <person name="Schijlen E."/>
            <person name="Repin R."/>
            <person name="Schilthuizen M."/>
            <person name="Schranz E."/>
            <person name="Heidstra R."/>
            <person name="Miyata K."/>
            <person name="Fedorova E."/>
            <person name="Kohlen W."/>
            <person name="Bisseling T."/>
            <person name="Smit S."/>
            <person name="Geurts R."/>
        </authorList>
    </citation>
    <scope>NUCLEOTIDE SEQUENCE [LARGE SCALE GENOMIC DNA]</scope>
    <source>
        <strain evidence="3">cv. WU1-14</strain>
    </source>
</reference>
<dbReference type="AlphaFoldDB" id="A0A2P5AQF8"/>